<organism evidence="1 2">
    <name type="scientific">Christiangramia flava JLT2011</name>
    <dbReference type="NCBI Taxonomy" id="1229726"/>
    <lineage>
        <taxon>Bacteria</taxon>
        <taxon>Pseudomonadati</taxon>
        <taxon>Bacteroidota</taxon>
        <taxon>Flavobacteriia</taxon>
        <taxon>Flavobacteriales</taxon>
        <taxon>Flavobacteriaceae</taxon>
        <taxon>Christiangramia</taxon>
    </lineage>
</organism>
<dbReference type="AlphaFoldDB" id="A0A1L7I2A5"/>
<dbReference type="KEGG" id="gfl:GRFL_1015"/>
<dbReference type="OrthoDB" id="1491239at2"/>
<dbReference type="SUPFAM" id="SSF56935">
    <property type="entry name" value="Porins"/>
    <property type="match status" value="1"/>
</dbReference>
<dbReference type="Gene3D" id="2.40.160.60">
    <property type="entry name" value="Outer membrane protein transport protein (OMPP1/FadL/TodX)"/>
    <property type="match status" value="1"/>
</dbReference>
<evidence type="ECO:0000313" key="1">
    <source>
        <dbReference type="EMBL" id="APU67739.1"/>
    </source>
</evidence>
<sequence>MIKRLLAIVLLFIVFKAEAQENVSSPYSYYGIGLTNFKGTVSNRSMGGLSILTDSIHVNLQNPASYGRLKLTNFVVGGSHERVTLKTDEASDNAKISSLDYLALAMPLGKGFGVGFGVIPYTSVGYRILDLNDTDGARLSGRGGMNKVFFSAGYEFSQALSIGLDAQYNFGNFQNRRTIVEQGLQYGTRDINRSDIKGFNFNIGANYQKTFENNLQLHVSGTYSPEVDLNSDNFREVSTILLGSDGSENVVDSREINVDNSTFTNPSKLSLGAGIGKQNKWFIGAEYVALGTSSYQRSFDFRNDGGEFEDATQVKLGGYFIPKYDSFTNYFDRVVYRAGFRYEGTGLIVQNESIKEFGMSFGLGLPMGLRSTDPFSNINLGIELGRRGTTDQGLIQENFLRLSIGLSLNDKWFTKRKFY</sequence>
<dbReference type="Proteomes" id="UP000186230">
    <property type="component" value="Chromosome"/>
</dbReference>
<dbReference type="EMBL" id="CP016359">
    <property type="protein sequence ID" value="APU67739.1"/>
    <property type="molecule type" value="Genomic_DNA"/>
</dbReference>
<proteinExistence type="predicted"/>
<keyword evidence="2" id="KW-1185">Reference proteome</keyword>
<reference evidence="1 2" key="1">
    <citation type="submission" date="2016-07" db="EMBL/GenBank/DDBJ databases">
        <title>Multi-omics approach to identify versatile polysaccharide utilization systems of a marine flavobacterium Gramella flava.</title>
        <authorList>
            <person name="Tang K."/>
        </authorList>
    </citation>
    <scope>NUCLEOTIDE SEQUENCE [LARGE SCALE GENOMIC DNA]</scope>
    <source>
        <strain evidence="1 2">JLT2011</strain>
    </source>
</reference>
<evidence type="ECO:0000313" key="2">
    <source>
        <dbReference type="Proteomes" id="UP000186230"/>
    </source>
</evidence>
<dbReference type="STRING" id="1229726.GRFL_1015"/>
<accession>A0A1L7I2A5</accession>
<gene>
    <name evidence="1" type="ORF">GRFL_1015</name>
</gene>
<dbReference type="RefSeq" id="WP_083643583.1">
    <property type="nucleotide sequence ID" value="NZ_AMRU01000002.1"/>
</dbReference>
<name>A0A1L7I2A5_9FLAO</name>
<protein>
    <submittedName>
        <fullName evidence="1">Putative outer membrane protein</fullName>
    </submittedName>
</protein>